<accession>A0A5A7P2L6</accession>
<dbReference type="Proteomes" id="UP000325081">
    <property type="component" value="Unassembled WGS sequence"/>
</dbReference>
<gene>
    <name evidence="1" type="ORF">STAS_02504</name>
</gene>
<comment type="caution">
    <text evidence="1">The sequence shown here is derived from an EMBL/GenBank/DDBJ whole genome shotgun (WGS) entry which is preliminary data.</text>
</comment>
<dbReference type="GO" id="GO:0008233">
    <property type="term" value="F:peptidase activity"/>
    <property type="evidence" value="ECO:0007669"/>
    <property type="project" value="UniProtKB-KW"/>
</dbReference>
<dbReference type="AlphaFoldDB" id="A0A5A7P2L6"/>
<evidence type="ECO:0000313" key="2">
    <source>
        <dbReference type="Proteomes" id="UP000325081"/>
    </source>
</evidence>
<dbReference type="EMBL" id="BKCP01001225">
    <property type="protein sequence ID" value="GER26837.1"/>
    <property type="molecule type" value="Genomic_DNA"/>
</dbReference>
<evidence type="ECO:0000313" key="1">
    <source>
        <dbReference type="EMBL" id="GER26837.1"/>
    </source>
</evidence>
<proteinExistence type="predicted"/>
<keyword evidence="2" id="KW-1185">Reference proteome</keyword>
<protein>
    <submittedName>
        <fullName evidence="1">Lon protease homolog</fullName>
    </submittedName>
</protein>
<organism evidence="1 2">
    <name type="scientific">Striga asiatica</name>
    <name type="common">Asiatic witchweed</name>
    <name type="synonym">Buchnera asiatica</name>
    <dbReference type="NCBI Taxonomy" id="4170"/>
    <lineage>
        <taxon>Eukaryota</taxon>
        <taxon>Viridiplantae</taxon>
        <taxon>Streptophyta</taxon>
        <taxon>Embryophyta</taxon>
        <taxon>Tracheophyta</taxon>
        <taxon>Spermatophyta</taxon>
        <taxon>Magnoliopsida</taxon>
        <taxon>eudicotyledons</taxon>
        <taxon>Gunneridae</taxon>
        <taxon>Pentapetalae</taxon>
        <taxon>asterids</taxon>
        <taxon>lamiids</taxon>
        <taxon>Lamiales</taxon>
        <taxon>Orobanchaceae</taxon>
        <taxon>Buchnereae</taxon>
        <taxon>Striga</taxon>
    </lineage>
</organism>
<sequence length="230" mass="25317">MTWHFELDDLNGPVLVGPFGESADGWARVVCHKGPLAVGSLGLEEESIEHDFGGYLRVDVAAREDFFELSAGHAREADEAEKTGGKDFTALVGPRVVGPGPLEDEVVDCILGGHLQVIGMWRNNRLQYLIHEATSNLSAAIITSSKAVGVVLGRVLLLLHASSFGKIFDKHYNLKKVREEKSLDVRVSNSLDEMVYLRPESLELHIAAQTPSYHLRTTEKPMNTETQESI</sequence>
<name>A0A5A7P2L6_STRAF</name>
<dbReference type="GO" id="GO:0006508">
    <property type="term" value="P:proteolysis"/>
    <property type="evidence" value="ECO:0007669"/>
    <property type="project" value="UniProtKB-KW"/>
</dbReference>
<keyword evidence="1" id="KW-0645">Protease</keyword>
<keyword evidence="1" id="KW-0378">Hydrolase</keyword>
<reference evidence="2" key="1">
    <citation type="journal article" date="2019" name="Curr. Biol.">
        <title>Genome Sequence of Striga asiatica Provides Insight into the Evolution of Plant Parasitism.</title>
        <authorList>
            <person name="Yoshida S."/>
            <person name="Kim S."/>
            <person name="Wafula E.K."/>
            <person name="Tanskanen J."/>
            <person name="Kim Y.M."/>
            <person name="Honaas L."/>
            <person name="Yang Z."/>
            <person name="Spallek T."/>
            <person name="Conn C.E."/>
            <person name="Ichihashi Y."/>
            <person name="Cheong K."/>
            <person name="Cui S."/>
            <person name="Der J.P."/>
            <person name="Gundlach H."/>
            <person name="Jiao Y."/>
            <person name="Hori C."/>
            <person name="Ishida J.K."/>
            <person name="Kasahara H."/>
            <person name="Kiba T."/>
            <person name="Kim M.S."/>
            <person name="Koo N."/>
            <person name="Laohavisit A."/>
            <person name="Lee Y.H."/>
            <person name="Lumba S."/>
            <person name="McCourt P."/>
            <person name="Mortimer J.C."/>
            <person name="Mutuku J.M."/>
            <person name="Nomura T."/>
            <person name="Sasaki-Sekimoto Y."/>
            <person name="Seto Y."/>
            <person name="Wang Y."/>
            <person name="Wakatake T."/>
            <person name="Sakakibara H."/>
            <person name="Demura T."/>
            <person name="Yamaguchi S."/>
            <person name="Yoneyama K."/>
            <person name="Manabe R.I."/>
            <person name="Nelson D.C."/>
            <person name="Schulman A.H."/>
            <person name="Timko M.P."/>
            <person name="dePamphilis C.W."/>
            <person name="Choi D."/>
            <person name="Shirasu K."/>
        </authorList>
    </citation>
    <scope>NUCLEOTIDE SEQUENCE [LARGE SCALE GENOMIC DNA]</scope>
    <source>
        <strain evidence="2">cv. UVA1</strain>
    </source>
</reference>